<organism evidence="4 5">
    <name type="scientific">Roseicella frigidaeris</name>
    <dbReference type="NCBI Taxonomy" id="2230885"/>
    <lineage>
        <taxon>Bacteria</taxon>
        <taxon>Pseudomonadati</taxon>
        <taxon>Pseudomonadota</taxon>
        <taxon>Alphaproteobacteria</taxon>
        <taxon>Acetobacterales</taxon>
        <taxon>Roseomonadaceae</taxon>
        <taxon>Roseicella</taxon>
    </lineage>
</organism>
<feature type="binding site" evidence="2">
    <location>
        <position position="117"/>
    </location>
    <ligand>
        <name>Mn(2+)</name>
        <dbReference type="ChEBI" id="CHEBI:29035"/>
        <label>2</label>
    </ligand>
</feature>
<dbReference type="InterPro" id="IPR036264">
    <property type="entry name" value="Bact_exopeptidase_dim_dom"/>
</dbReference>
<dbReference type="Pfam" id="PF01546">
    <property type="entry name" value="Peptidase_M20"/>
    <property type="match status" value="1"/>
</dbReference>
<name>A0A327M7V2_9PROT</name>
<comment type="caution">
    <text evidence="4">The sequence shown here is derived from an EMBL/GenBank/DDBJ whole genome shotgun (WGS) entry which is preliminary data.</text>
</comment>
<dbReference type="GO" id="GO:0046872">
    <property type="term" value="F:metal ion binding"/>
    <property type="evidence" value="ECO:0007669"/>
    <property type="project" value="UniProtKB-KW"/>
</dbReference>
<protein>
    <submittedName>
        <fullName evidence="4">Amidohydrolase</fullName>
    </submittedName>
</protein>
<dbReference type="InterPro" id="IPR011650">
    <property type="entry name" value="Peptidase_M20_dimer"/>
</dbReference>
<dbReference type="NCBIfam" id="TIGR01891">
    <property type="entry name" value="amidohydrolases"/>
    <property type="match status" value="1"/>
</dbReference>
<dbReference type="PANTHER" id="PTHR11014:SF63">
    <property type="entry name" value="METALLOPEPTIDASE, PUTATIVE (AFU_ORTHOLOGUE AFUA_6G09600)-RELATED"/>
    <property type="match status" value="1"/>
</dbReference>
<dbReference type="Gene3D" id="3.30.70.360">
    <property type="match status" value="1"/>
</dbReference>
<dbReference type="SUPFAM" id="SSF55031">
    <property type="entry name" value="Bacterial exopeptidase dimerisation domain"/>
    <property type="match status" value="1"/>
</dbReference>
<dbReference type="GO" id="GO:0050118">
    <property type="term" value="F:N-acetyldiaminopimelate deacetylase activity"/>
    <property type="evidence" value="ECO:0007669"/>
    <property type="project" value="UniProtKB-ARBA"/>
</dbReference>
<feature type="binding site" evidence="2">
    <location>
        <position position="115"/>
    </location>
    <ligand>
        <name>Mn(2+)</name>
        <dbReference type="ChEBI" id="CHEBI:29035"/>
        <label>2</label>
    </ligand>
</feature>
<dbReference type="SUPFAM" id="SSF53187">
    <property type="entry name" value="Zn-dependent exopeptidases"/>
    <property type="match status" value="1"/>
</dbReference>
<dbReference type="CDD" id="cd03886">
    <property type="entry name" value="M20_Acy1"/>
    <property type="match status" value="1"/>
</dbReference>
<evidence type="ECO:0000256" key="2">
    <source>
        <dbReference type="PIRSR" id="PIRSR005962-1"/>
    </source>
</evidence>
<evidence type="ECO:0000313" key="5">
    <source>
        <dbReference type="Proteomes" id="UP000249065"/>
    </source>
</evidence>
<evidence type="ECO:0000313" key="4">
    <source>
        <dbReference type="EMBL" id="RAI58557.1"/>
    </source>
</evidence>
<accession>A0A327M7V2</accession>
<dbReference type="PIRSF" id="PIRSF005962">
    <property type="entry name" value="Pept_M20D_amidohydro"/>
    <property type="match status" value="1"/>
</dbReference>
<evidence type="ECO:0000256" key="1">
    <source>
        <dbReference type="ARBA" id="ARBA00022801"/>
    </source>
</evidence>
<feature type="binding site" evidence="2">
    <location>
        <position position="175"/>
    </location>
    <ligand>
        <name>Mn(2+)</name>
        <dbReference type="ChEBI" id="CHEBI:29035"/>
        <label>2</label>
    </ligand>
</feature>
<keyword evidence="2" id="KW-0464">Manganese</keyword>
<keyword evidence="5" id="KW-1185">Reference proteome</keyword>
<keyword evidence="1 4" id="KW-0378">Hydrolase</keyword>
<dbReference type="GO" id="GO:0019877">
    <property type="term" value="P:diaminopimelate biosynthetic process"/>
    <property type="evidence" value="ECO:0007669"/>
    <property type="project" value="UniProtKB-ARBA"/>
</dbReference>
<dbReference type="InterPro" id="IPR017439">
    <property type="entry name" value="Amidohydrolase"/>
</dbReference>
<feature type="binding site" evidence="2">
    <location>
        <position position="371"/>
    </location>
    <ligand>
        <name>Mn(2+)</name>
        <dbReference type="ChEBI" id="CHEBI:29035"/>
        <label>2</label>
    </ligand>
</feature>
<dbReference type="PANTHER" id="PTHR11014">
    <property type="entry name" value="PEPTIDASE M20 FAMILY MEMBER"/>
    <property type="match status" value="1"/>
</dbReference>
<sequence length="398" mass="41885">MSAAHSERLKNDPETRIREAVAAIEPGLVAIRRDIHAHPELGFEEMRTAGIVAAELARLGIPHRTGIGRTGVVGVIEGGRPGPTLAIRADMDALPIQEETGLAFASTVPGTMHACGHDIHTTTLLGVAEVLRGLAPQLAGRVVLVFQPAEEALGGAAAMIADGVLEGVDMALGFHNHPDMPVGRFAYVRGSTLAAADRFDLVIRGRSGHAAHPELAIDPIVAAGAFIGQAQTVVSREIDPLLPAVVTIGMVQGGTAPNIIPETVTLKGTVRTLQPAARDVAEAALRRLAAGLDAMHRTRSALDFRRGVPPLINAESVLEPAVAAVRRQLGEVLAEGRPSMGAEDFAEFAERVPAFHLRVGSGAPGRDDHLHNDRYQPDERCIGLGVQALSRIALDMLA</sequence>
<proteinExistence type="predicted"/>
<dbReference type="Proteomes" id="UP000249065">
    <property type="component" value="Unassembled WGS sequence"/>
</dbReference>
<dbReference type="Pfam" id="PF07687">
    <property type="entry name" value="M20_dimer"/>
    <property type="match status" value="1"/>
</dbReference>
<evidence type="ECO:0000259" key="3">
    <source>
        <dbReference type="Pfam" id="PF07687"/>
    </source>
</evidence>
<dbReference type="RefSeq" id="WP_111470173.1">
    <property type="nucleotide sequence ID" value="NZ_QLIX01000008.1"/>
</dbReference>
<feature type="binding site" evidence="2">
    <location>
        <position position="151"/>
    </location>
    <ligand>
        <name>Mn(2+)</name>
        <dbReference type="ChEBI" id="CHEBI:29035"/>
        <label>2</label>
    </ligand>
</feature>
<dbReference type="Gene3D" id="3.40.630.10">
    <property type="entry name" value="Zn peptidases"/>
    <property type="match status" value="1"/>
</dbReference>
<reference evidence="5" key="1">
    <citation type="submission" date="2018-06" db="EMBL/GenBank/DDBJ databases">
        <authorList>
            <person name="Khan S.A."/>
        </authorList>
    </citation>
    <scope>NUCLEOTIDE SEQUENCE [LARGE SCALE GENOMIC DNA]</scope>
    <source>
        <strain evidence="5">DB-1506</strain>
    </source>
</reference>
<dbReference type="OrthoDB" id="9777385at2"/>
<comment type="cofactor">
    <cofactor evidence="2">
        <name>Mn(2+)</name>
        <dbReference type="ChEBI" id="CHEBI:29035"/>
    </cofactor>
    <text evidence="2">The Mn(2+) ion enhances activity.</text>
</comment>
<dbReference type="AlphaFoldDB" id="A0A327M7V2"/>
<gene>
    <name evidence="4" type="ORF">DOO78_12755</name>
</gene>
<dbReference type="InterPro" id="IPR002933">
    <property type="entry name" value="Peptidase_M20"/>
</dbReference>
<dbReference type="FunFam" id="3.30.70.360:FF:000001">
    <property type="entry name" value="N-acetyldiaminopimelate deacetylase"/>
    <property type="match status" value="1"/>
</dbReference>
<dbReference type="EMBL" id="QLIX01000008">
    <property type="protein sequence ID" value="RAI58557.1"/>
    <property type="molecule type" value="Genomic_DNA"/>
</dbReference>
<feature type="domain" description="Peptidase M20 dimerisation" evidence="3">
    <location>
        <begin position="199"/>
        <end position="289"/>
    </location>
</feature>
<keyword evidence="2" id="KW-0479">Metal-binding</keyword>